<dbReference type="Gene3D" id="3.30.565.10">
    <property type="entry name" value="Histidine kinase-like ATPase, C-terminal domain"/>
    <property type="match status" value="1"/>
</dbReference>
<name>A0ABV2EEJ9_9CAUL</name>
<feature type="domain" description="Histidine kinase" evidence="8">
    <location>
        <begin position="265"/>
        <end position="483"/>
    </location>
</feature>
<evidence type="ECO:0000256" key="7">
    <source>
        <dbReference type="SAM" id="Phobius"/>
    </source>
</evidence>
<dbReference type="RefSeq" id="WP_354297144.1">
    <property type="nucleotide sequence ID" value="NZ_JBEPLU010000001.1"/>
</dbReference>
<dbReference type="InterPro" id="IPR004358">
    <property type="entry name" value="Sig_transdc_His_kin-like_C"/>
</dbReference>
<dbReference type="SUPFAM" id="SSF47384">
    <property type="entry name" value="Homodimeric domain of signal transducing histidine kinase"/>
    <property type="match status" value="1"/>
</dbReference>
<keyword evidence="7" id="KW-0472">Membrane</keyword>
<evidence type="ECO:0000256" key="5">
    <source>
        <dbReference type="ARBA" id="ARBA00022777"/>
    </source>
</evidence>
<keyword evidence="5 9" id="KW-0418">Kinase</keyword>
<feature type="transmembrane region" description="Helical" evidence="7">
    <location>
        <begin position="20"/>
        <end position="45"/>
    </location>
</feature>
<evidence type="ECO:0000256" key="2">
    <source>
        <dbReference type="ARBA" id="ARBA00012438"/>
    </source>
</evidence>
<feature type="transmembrane region" description="Helical" evidence="7">
    <location>
        <begin position="98"/>
        <end position="118"/>
    </location>
</feature>
<proteinExistence type="predicted"/>
<dbReference type="Pfam" id="PF02518">
    <property type="entry name" value="HATPase_c"/>
    <property type="match status" value="1"/>
</dbReference>
<dbReference type="SUPFAM" id="SSF55874">
    <property type="entry name" value="ATPase domain of HSP90 chaperone/DNA topoisomerase II/histidine kinase"/>
    <property type="match status" value="1"/>
</dbReference>
<dbReference type="InterPro" id="IPR003661">
    <property type="entry name" value="HisK_dim/P_dom"/>
</dbReference>
<evidence type="ECO:0000256" key="3">
    <source>
        <dbReference type="ARBA" id="ARBA00022553"/>
    </source>
</evidence>
<keyword evidence="7" id="KW-1133">Transmembrane helix</keyword>
<dbReference type="InterPro" id="IPR050736">
    <property type="entry name" value="Sensor_HK_Regulatory"/>
</dbReference>
<organism evidence="9 10">
    <name type="scientific">Phenylobacterium koreense</name>
    <dbReference type="NCBI Taxonomy" id="266125"/>
    <lineage>
        <taxon>Bacteria</taxon>
        <taxon>Pseudomonadati</taxon>
        <taxon>Pseudomonadota</taxon>
        <taxon>Alphaproteobacteria</taxon>
        <taxon>Caulobacterales</taxon>
        <taxon>Caulobacteraceae</taxon>
        <taxon>Phenylobacterium</taxon>
    </lineage>
</organism>
<evidence type="ECO:0000313" key="10">
    <source>
        <dbReference type="Proteomes" id="UP001549110"/>
    </source>
</evidence>
<gene>
    <name evidence="9" type="ORF">ABID41_000552</name>
</gene>
<evidence type="ECO:0000256" key="4">
    <source>
        <dbReference type="ARBA" id="ARBA00022679"/>
    </source>
</evidence>
<accession>A0ABV2EEJ9</accession>
<dbReference type="SMART" id="SM00387">
    <property type="entry name" value="HATPase_c"/>
    <property type="match status" value="1"/>
</dbReference>
<keyword evidence="3" id="KW-0597">Phosphoprotein</keyword>
<keyword evidence="6" id="KW-0902">Two-component regulatory system</keyword>
<comment type="caution">
    <text evidence="9">The sequence shown here is derived from an EMBL/GenBank/DDBJ whole genome shotgun (WGS) entry which is preliminary data.</text>
</comment>
<dbReference type="PROSITE" id="PS50109">
    <property type="entry name" value="HIS_KIN"/>
    <property type="match status" value="1"/>
</dbReference>
<dbReference type="InterPro" id="IPR005467">
    <property type="entry name" value="His_kinase_dom"/>
</dbReference>
<dbReference type="InterPro" id="IPR036097">
    <property type="entry name" value="HisK_dim/P_sf"/>
</dbReference>
<dbReference type="SMART" id="SM00388">
    <property type="entry name" value="HisKA"/>
    <property type="match status" value="1"/>
</dbReference>
<dbReference type="GO" id="GO:0004673">
    <property type="term" value="F:protein histidine kinase activity"/>
    <property type="evidence" value="ECO:0007669"/>
    <property type="project" value="UniProtKB-EC"/>
</dbReference>
<dbReference type="CDD" id="cd00082">
    <property type="entry name" value="HisKA"/>
    <property type="match status" value="1"/>
</dbReference>
<dbReference type="Gene3D" id="1.10.287.130">
    <property type="match status" value="1"/>
</dbReference>
<reference evidence="9 10" key="1">
    <citation type="submission" date="2024-06" db="EMBL/GenBank/DDBJ databases">
        <title>Genomic Encyclopedia of Type Strains, Phase IV (KMG-IV): sequencing the most valuable type-strain genomes for metagenomic binning, comparative biology and taxonomic classification.</title>
        <authorList>
            <person name="Goeker M."/>
        </authorList>
    </citation>
    <scope>NUCLEOTIDE SEQUENCE [LARGE SCALE GENOMIC DNA]</scope>
    <source>
        <strain evidence="9 10">DSM 17809</strain>
    </source>
</reference>
<dbReference type="Pfam" id="PF00512">
    <property type="entry name" value="HisKA"/>
    <property type="match status" value="1"/>
</dbReference>
<dbReference type="EC" id="2.7.13.3" evidence="2"/>
<keyword evidence="4 9" id="KW-0808">Transferase</keyword>
<dbReference type="EMBL" id="JBEPLU010000001">
    <property type="protein sequence ID" value="MET3525457.1"/>
    <property type="molecule type" value="Genomic_DNA"/>
</dbReference>
<dbReference type="Proteomes" id="UP001549110">
    <property type="component" value="Unassembled WGS sequence"/>
</dbReference>
<dbReference type="PANTHER" id="PTHR43711:SF31">
    <property type="entry name" value="HISTIDINE KINASE"/>
    <property type="match status" value="1"/>
</dbReference>
<keyword evidence="10" id="KW-1185">Reference proteome</keyword>
<sequence length="488" mass="51123">MIENMPARSLSAAKPSGLGPVLAIAGLAVAAALLVVITGGVLGPLGPWCLTPLALAAAMGRGERLALGAAASLTAVGVAALGGLTFRGVSFEPAVDAVLSGFALASAIIALAAGLVVLQRNLAREDQRRRLELARASFALDQQPHLLMALDAAGRISAAWGVEPRGAVGYLAGRRLLADLVADVDRERLAGAIGEALAHGSAEVGFAPAVEPEVWLELSLRQVGSGRLMGSLRDATEARRREAALEAARAEAEAQNTGKSRFLANMSHELRTPLNAIMGFSDIMRQRLFGPLSDRYAEYADLVHEAGDHLLDLINDVLDMSKIEAERYELARETFDARDGVSGVLRLMRGQAERAGVQLRGLLPNDPLEILADRRALKQIALNLVSNALKFTPRGGAVTVALRGDDDVLELVVADTGVGIGAEDLQRLGRPYEQAGGAAQKAAGVGLGLSLVRSFSRLHGGEMIIESQLGEGTTVTVRLPVIEPSSVA</sequence>
<evidence type="ECO:0000259" key="8">
    <source>
        <dbReference type="PROSITE" id="PS50109"/>
    </source>
</evidence>
<dbReference type="PRINTS" id="PR00344">
    <property type="entry name" value="BCTRLSENSOR"/>
</dbReference>
<evidence type="ECO:0000256" key="6">
    <source>
        <dbReference type="ARBA" id="ARBA00023012"/>
    </source>
</evidence>
<feature type="transmembrane region" description="Helical" evidence="7">
    <location>
        <begin position="65"/>
        <end position="86"/>
    </location>
</feature>
<dbReference type="PANTHER" id="PTHR43711">
    <property type="entry name" value="TWO-COMPONENT HISTIDINE KINASE"/>
    <property type="match status" value="1"/>
</dbReference>
<evidence type="ECO:0000256" key="1">
    <source>
        <dbReference type="ARBA" id="ARBA00000085"/>
    </source>
</evidence>
<evidence type="ECO:0000313" key="9">
    <source>
        <dbReference type="EMBL" id="MET3525457.1"/>
    </source>
</evidence>
<dbReference type="InterPro" id="IPR036890">
    <property type="entry name" value="HATPase_C_sf"/>
</dbReference>
<comment type="catalytic activity">
    <reaction evidence="1">
        <text>ATP + protein L-histidine = ADP + protein N-phospho-L-histidine.</text>
        <dbReference type="EC" id="2.7.13.3"/>
    </reaction>
</comment>
<protein>
    <recommendedName>
        <fullName evidence="2">histidine kinase</fullName>
        <ecNumber evidence="2">2.7.13.3</ecNumber>
    </recommendedName>
</protein>
<keyword evidence="7" id="KW-0812">Transmembrane</keyword>
<dbReference type="InterPro" id="IPR003594">
    <property type="entry name" value="HATPase_dom"/>
</dbReference>